<sequence length="1230" mass="138362">MFQSFTGKARRPRQVNLSNRPTIPSTHSSGRHGSAGQGPQATLALAQQERRQRRLDRERLQASRILQRTWRGYKARKAIKDAWRIEWDNVERNRGSDVIPGSDVGAPVWMGSLRPYTNPTDCLSQLRKLLRFVSIKDQDDWSRLSYFAKSFQMTLEEAPVLQPDGEWPLTLGRLGGVALQFLAIIPSSIPSLSLVNDLLQLISFLSTLIPTQMTRQAEQYYSALAAIALNLQSSPLNTSQTRDMVVKSVLALLQPITSETLDAYGWFGRVFLTIPSLDRHLGALGDLATGINYKLLASAIDSHILPFADFFLQSTDVDKRLWLLSYFIFFHRHAQGNGVVKQAPETLFVKVVSGLLGPVSGDISRRLDGEEKSQARLLPPFVRNQLLTLVDQHSITHLLGQAASSRVSTNKASQLHLQASDDAKALAAYALTLLRAFPKRGDEIRMWLYLGSAMETGVDGGSASGRLPAIKYFWNASRSTKVFLNITQKPRDVLAMLQAGSALSSQGASPTVQQSSDQDQEWTIILLFLELYTFLLKVLDDEEFFSATPSLGRTTNSNASWTQESALPLDDVKSLTLFLKNLAFTLYWNAADLTSANVDTTDPSGIRNYFSTRSTKLEPESSTLKSKSGTLMSVTGIPLEYFKGLVTGLLRMVHERDSRRKFLPDGHWLMVDRLDMEGFIPTVVAEEENRNQLQDDDDDDDDNEETPDDTMDDDYDHSRGLIGTGRAQQLRRIEELRKRQQQVARRKELEAVAPRLEILRNIPFFIPFATRVQIFREFIFRDQVQRRRGYIDPDSWRLSVAHSLMGLGSDGRPMGHDILNKHHANIRRESLFQDAFEQFYELGDGLKEPIQISFIDKFGTPEAGIDGGGVTKEFLTSVINDAFNPSGASSLFIENDQHLLYPNPTLIEQRKAELRRQGIPDRSVTMNAEVKELLKRYEFLGRIIGKCLYEGILVDVSFAGFFLLKWALTGGTSSARKESSYRANLNDVRDLDESLYQGLLQLKNYPGDVEDFSLNFTLTDTIDIPIEKPDGTTETITESITRDLKPHGSEIPVTNQNRLVYISYIARHRLQAQPYLQTNAFLQGLGTIIQPSWLSMFNQSELQTLIGGDAGEIDVADLRRNTVYSGVYVIGDDNQEHPTIKLFWEVLHAMTNADRQKVLKFVTSTPRAPLLGFSHLNPRFSIRDSSADEERLPSTSTCANLLKLPRYTRRDTLREKLMYAINAGAGFDLS</sequence>
<evidence type="ECO:0000256" key="2">
    <source>
        <dbReference type="ARBA" id="ARBA00004906"/>
    </source>
</evidence>
<dbReference type="FunFam" id="3.30.2410.10:FF:000017">
    <property type="entry name" value="E3 ubiquitin-protein ligase UPL7"/>
    <property type="match status" value="1"/>
</dbReference>
<dbReference type="EMBL" id="GG657452">
    <property type="protein sequence ID" value="OAT07083.1"/>
    <property type="molecule type" value="Genomic_DNA"/>
</dbReference>
<dbReference type="PANTHER" id="PTHR45700">
    <property type="entry name" value="UBIQUITIN-PROTEIN LIGASE E3C"/>
    <property type="match status" value="1"/>
</dbReference>
<comment type="pathway">
    <text evidence="2">Protein modification; protein ubiquitination.</text>
</comment>
<dbReference type="GO" id="GO:0061630">
    <property type="term" value="F:ubiquitin protein ligase activity"/>
    <property type="evidence" value="ECO:0007669"/>
    <property type="project" value="UniProtKB-EC"/>
</dbReference>
<name>A0A179UH56_BLAGS</name>
<evidence type="ECO:0000259" key="8">
    <source>
        <dbReference type="PROSITE" id="PS50237"/>
    </source>
</evidence>
<keyword evidence="10" id="KW-1185">Reference proteome</keyword>
<dbReference type="CDD" id="cd23767">
    <property type="entry name" value="IQCD"/>
    <property type="match status" value="1"/>
</dbReference>
<dbReference type="PROSITE" id="PS50237">
    <property type="entry name" value="HECT"/>
    <property type="match status" value="1"/>
</dbReference>
<gene>
    <name evidence="9" type="ORF">BDBG_03186</name>
</gene>
<feature type="compositionally biased region" description="Polar residues" evidence="7">
    <location>
        <begin position="15"/>
        <end position="28"/>
    </location>
</feature>
<dbReference type="PROSITE" id="PS50096">
    <property type="entry name" value="IQ"/>
    <property type="match status" value="1"/>
</dbReference>
<keyword evidence="4" id="KW-0808">Transferase</keyword>
<evidence type="ECO:0000313" key="9">
    <source>
        <dbReference type="EMBL" id="OAT07083.1"/>
    </source>
</evidence>
<reference evidence="10" key="1">
    <citation type="journal article" date="2015" name="PLoS Genet.">
        <title>The dynamic genome and transcriptome of the human fungal pathogen Blastomyces and close relative Emmonsia.</title>
        <authorList>
            <person name="Munoz J.F."/>
            <person name="Gauthier G.M."/>
            <person name="Desjardins C.A."/>
            <person name="Gallo J.E."/>
            <person name="Holder J."/>
            <person name="Sullivan T.D."/>
            <person name="Marty A.J."/>
            <person name="Carmen J.C."/>
            <person name="Chen Z."/>
            <person name="Ding L."/>
            <person name="Gujja S."/>
            <person name="Magrini V."/>
            <person name="Misas E."/>
            <person name="Mitreva M."/>
            <person name="Priest M."/>
            <person name="Saif S."/>
            <person name="Whiston E.A."/>
            <person name="Young S."/>
            <person name="Zeng Q."/>
            <person name="Goldman W.E."/>
            <person name="Mardis E.R."/>
            <person name="Taylor J.W."/>
            <person name="McEwen J.G."/>
            <person name="Clay O.K."/>
            <person name="Klein B.S."/>
            <person name="Cuomo C.A."/>
        </authorList>
    </citation>
    <scope>NUCLEOTIDE SEQUENCE [LARGE SCALE GENOMIC DNA]</scope>
    <source>
        <strain evidence="10">SLH14081</strain>
    </source>
</reference>
<dbReference type="SUPFAM" id="SSF56204">
    <property type="entry name" value="Hect, E3 ligase catalytic domain"/>
    <property type="match status" value="1"/>
</dbReference>
<dbReference type="Gene3D" id="3.90.1750.10">
    <property type="entry name" value="Hect, E3 ligase catalytic domains"/>
    <property type="match status" value="1"/>
</dbReference>
<accession>A0A179UH56</accession>
<feature type="compositionally biased region" description="Acidic residues" evidence="7">
    <location>
        <begin position="694"/>
        <end position="715"/>
    </location>
</feature>
<evidence type="ECO:0000256" key="7">
    <source>
        <dbReference type="SAM" id="MobiDB-lite"/>
    </source>
</evidence>
<dbReference type="InterPro" id="IPR000569">
    <property type="entry name" value="HECT_dom"/>
</dbReference>
<evidence type="ECO:0000256" key="4">
    <source>
        <dbReference type="ARBA" id="ARBA00022679"/>
    </source>
</evidence>
<keyword evidence="5 6" id="KW-0833">Ubl conjugation pathway</keyword>
<dbReference type="GO" id="GO:0016874">
    <property type="term" value="F:ligase activity"/>
    <property type="evidence" value="ECO:0007669"/>
    <property type="project" value="UniProtKB-KW"/>
</dbReference>
<dbReference type="PANTHER" id="PTHR45700:SF2">
    <property type="entry name" value="UBIQUITIN-PROTEIN LIGASE E3C"/>
    <property type="match status" value="1"/>
</dbReference>
<dbReference type="CDD" id="cd00078">
    <property type="entry name" value="HECTc"/>
    <property type="match status" value="1"/>
</dbReference>
<dbReference type="AlphaFoldDB" id="A0A179UH56"/>
<evidence type="ECO:0000256" key="5">
    <source>
        <dbReference type="ARBA" id="ARBA00022786"/>
    </source>
</evidence>
<dbReference type="SMART" id="SM00119">
    <property type="entry name" value="HECTc"/>
    <property type="match status" value="1"/>
</dbReference>
<dbReference type="RefSeq" id="XP_002626022.1">
    <property type="nucleotide sequence ID" value="XM_002625976.2"/>
</dbReference>
<feature type="region of interest" description="Disordered" evidence="7">
    <location>
        <begin position="686"/>
        <end position="721"/>
    </location>
</feature>
<dbReference type="STRING" id="559298.A0A179UH56"/>
<feature type="domain" description="HECT" evidence="8">
    <location>
        <begin position="846"/>
        <end position="1230"/>
    </location>
</feature>
<dbReference type="InterPro" id="IPR035983">
    <property type="entry name" value="Hect_E3_ubiquitin_ligase"/>
</dbReference>
<feature type="active site" description="Glycyl thioester intermediate" evidence="6">
    <location>
        <position position="1198"/>
    </location>
</feature>
<proteinExistence type="predicted"/>
<evidence type="ECO:0000256" key="3">
    <source>
        <dbReference type="ARBA" id="ARBA00012485"/>
    </source>
</evidence>
<dbReference type="VEuPathDB" id="FungiDB:BDBG_03186"/>
<organism evidence="9 10">
    <name type="scientific">Blastomyces gilchristii (strain SLH14081)</name>
    <name type="common">Blastomyces dermatitidis</name>
    <dbReference type="NCBI Taxonomy" id="559298"/>
    <lineage>
        <taxon>Eukaryota</taxon>
        <taxon>Fungi</taxon>
        <taxon>Dikarya</taxon>
        <taxon>Ascomycota</taxon>
        <taxon>Pezizomycotina</taxon>
        <taxon>Eurotiomycetes</taxon>
        <taxon>Eurotiomycetidae</taxon>
        <taxon>Onygenales</taxon>
        <taxon>Ajellomycetaceae</taxon>
        <taxon>Blastomyces</taxon>
    </lineage>
</organism>
<evidence type="ECO:0000313" key="10">
    <source>
        <dbReference type="Proteomes" id="UP000002038"/>
    </source>
</evidence>
<comment type="catalytic activity">
    <reaction evidence="1">
        <text>S-ubiquitinyl-[E2 ubiquitin-conjugating enzyme]-L-cysteine + [acceptor protein]-L-lysine = [E2 ubiquitin-conjugating enzyme]-L-cysteine + N(6)-ubiquitinyl-[acceptor protein]-L-lysine.</text>
        <dbReference type="EC" id="2.3.2.26"/>
    </reaction>
</comment>
<dbReference type="GeneID" id="8505679"/>
<evidence type="ECO:0000256" key="6">
    <source>
        <dbReference type="PROSITE-ProRule" id="PRU00104"/>
    </source>
</evidence>
<protein>
    <recommendedName>
        <fullName evidence="3">HECT-type E3 ubiquitin transferase</fullName>
        <ecNumber evidence="3">2.3.2.26</ecNumber>
    </recommendedName>
</protein>
<dbReference type="Gene3D" id="3.30.2410.10">
    <property type="entry name" value="Hect, E3 ligase catalytic domain"/>
    <property type="match status" value="1"/>
</dbReference>
<dbReference type="Gene3D" id="3.30.2160.10">
    <property type="entry name" value="Hect, E3 ligase catalytic domain"/>
    <property type="match status" value="1"/>
</dbReference>
<dbReference type="GO" id="GO:0000209">
    <property type="term" value="P:protein polyubiquitination"/>
    <property type="evidence" value="ECO:0007669"/>
    <property type="project" value="InterPro"/>
</dbReference>
<dbReference type="Pfam" id="PF00632">
    <property type="entry name" value="HECT"/>
    <property type="match status" value="1"/>
</dbReference>
<dbReference type="GO" id="GO:0006511">
    <property type="term" value="P:ubiquitin-dependent protein catabolic process"/>
    <property type="evidence" value="ECO:0007669"/>
    <property type="project" value="TreeGrafter"/>
</dbReference>
<dbReference type="KEGG" id="bgh:BDBG_03186"/>
<dbReference type="InterPro" id="IPR044611">
    <property type="entry name" value="E3A/B/C-like"/>
</dbReference>
<evidence type="ECO:0000256" key="1">
    <source>
        <dbReference type="ARBA" id="ARBA00000885"/>
    </source>
</evidence>
<dbReference type="OrthoDB" id="8068875at2759"/>
<dbReference type="Proteomes" id="UP000002038">
    <property type="component" value="Unassembled WGS sequence"/>
</dbReference>
<feature type="region of interest" description="Disordered" evidence="7">
    <location>
        <begin position="1"/>
        <end position="42"/>
    </location>
</feature>
<dbReference type="EC" id="2.3.2.26" evidence="3"/>
<dbReference type="FunFam" id="3.30.2160.10:FF:000015">
    <property type="entry name" value="IQ and HECT domain protein"/>
    <property type="match status" value="1"/>
</dbReference>
<keyword evidence="9" id="KW-0436">Ligase</keyword>